<dbReference type="RefSeq" id="WP_142456239.1">
    <property type="nucleotide sequence ID" value="NZ_FXTP01000021.1"/>
</dbReference>
<evidence type="ECO:0000313" key="2">
    <source>
        <dbReference type="Proteomes" id="UP000317557"/>
    </source>
</evidence>
<proteinExistence type="predicted"/>
<sequence length="86" mass="10128">MFSKHLDVEEGLKQLASIDYIIDLKNFDEDIKNINDILCVKLKPIHTRKNMAKKEIDLEEVFQPIKSKMEPELEFYAKALEYKSVL</sequence>
<dbReference type="EMBL" id="FXTP01000021">
    <property type="protein sequence ID" value="SMO96714.1"/>
    <property type="molecule type" value="Genomic_DNA"/>
</dbReference>
<reference evidence="1 2" key="1">
    <citation type="submission" date="2017-05" db="EMBL/GenBank/DDBJ databases">
        <authorList>
            <person name="Varghese N."/>
            <person name="Submissions S."/>
        </authorList>
    </citation>
    <scope>NUCLEOTIDE SEQUENCE [LARGE SCALE GENOMIC DNA]</scope>
    <source>
        <strain evidence="1 2">DSM 21985</strain>
    </source>
</reference>
<protein>
    <submittedName>
        <fullName evidence="1">Uncharacterized protein</fullName>
    </submittedName>
</protein>
<keyword evidence="2" id="KW-1185">Reference proteome</keyword>
<gene>
    <name evidence="1" type="ORF">SAMN06265219_12133</name>
</gene>
<accession>A0A521FKY5</accession>
<name>A0A521FKY5_9BACT</name>
<organism evidence="1 2">
    <name type="scientific">Gracilimonas mengyeensis</name>
    <dbReference type="NCBI Taxonomy" id="1302730"/>
    <lineage>
        <taxon>Bacteria</taxon>
        <taxon>Pseudomonadati</taxon>
        <taxon>Balneolota</taxon>
        <taxon>Balneolia</taxon>
        <taxon>Balneolales</taxon>
        <taxon>Balneolaceae</taxon>
        <taxon>Gracilimonas</taxon>
    </lineage>
</organism>
<dbReference type="Proteomes" id="UP000317557">
    <property type="component" value="Unassembled WGS sequence"/>
</dbReference>
<evidence type="ECO:0000313" key="1">
    <source>
        <dbReference type="EMBL" id="SMO96714.1"/>
    </source>
</evidence>
<dbReference type="AlphaFoldDB" id="A0A521FKY5"/>